<feature type="domain" description="Malate synthase C-terminal" evidence="10">
    <location>
        <begin position="419"/>
        <end position="538"/>
    </location>
</feature>
<evidence type="ECO:0000313" key="12">
    <source>
        <dbReference type="Proteomes" id="UP001596523"/>
    </source>
</evidence>
<evidence type="ECO:0000256" key="7">
    <source>
        <dbReference type="RuleBase" id="RU000555"/>
    </source>
</evidence>
<dbReference type="InterPro" id="IPR048356">
    <property type="entry name" value="MS_N"/>
</dbReference>
<comment type="catalytic activity">
    <reaction evidence="6 7">
        <text>glyoxylate + acetyl-CoA + H2O = (S)-malate + CoA + H(+)</text>
        <dbReference type="Rhea" id="RHEA:18181"/>
        <dbReference type="ChEBI" id="CHEBI:15377"/>
        <dbReference type="ChEBI" id="CHEBI:15378"/>
        <dbReference type="ChEBI" id="CHEBI:15589"/>
        <dbReference type="ChEBI" id="CHEBI:36655"/>
        <dbReference type="ChEBI" id="CHEBI:57287"/>
        <dbReference type="ChEBI" id="CHEBI:57288"/>
        <dbReference type="EC" id="2.3.3.9"/>
    </reaction>
</comment>
<dbReference type="InterPro" id="IPR001465">
    <property type="entry name" value="Malate_synthase_TIM"/>
</dbReference>
<accession>A0ABW2JAU9</accession>
<evidence type="ECO:0000256" key="2">
    <source>
        <dbReference type="ARBA" id="ARBA00012636"/>
    </source>
</evidence>
<dbReference type="InterPro" id="IPR011076">
    <property type="entry name" value="Malate_synth_sf"/>
</dbReference>
<comment type="pathway">
    <text evidence="7">Carbohydrate metabolism; glyoxylate cycle; (S)-malate from isocitrate: step 2/2.</text>
</comment>
<dbReference type="Gene3D" id="1.20.1220.12">
    <property type="entry name" value="Malate synthase, domain III"/>
    <property type="match status" value="1"/>
</dbReference>
<protein>
    <recommendedName>
        <fullName evidence="2 7">Malate synthase</fullName>
        <ecNumber evidence="2 7">2.3.3.9</ecNumber>
    </recommendedName>
</protein>
<dbReference type="Gene3D" id="3.20.20.360">
    <property type="entry name" value="Malate synthase, domain 3"/>
    <property type="match status" value="1"/>
</dbReference>
<evidence type="ECO:0000256" key="6">
    <source>
        <dbReference type="ARBA" id="ARBA00047918"/>
    </source>
</evidence>
<evidence type="ECO:0000259" key="8">
    <source>
        <dbReference type="Pfam" id="PF01274"/>
    </source>
</evidence>
<dbReference type="EMBL" id="JBHTCF010000001">
    <property type="protein sequence ID" value="MFC7303101.1"/>
    <property type="molecule type" value="Genomic_DNA"/>
</dbReference>
<comment type="caution">
    <text evidence="11">The sequence shown here is derived from an EMBL/GenBank/DDBJ whole genome shotgun (WGS) entry which is preliminary data.</text>
</comment>
<evidence type="ECO:0000256" key="3">
    <source>
        <dbReference type="ARBA" id="ARBA00022435"/>
    </source>
</evidence>
<evidence type="ECO:0000256" key="4">
    <source>
        <dbReference type="ARBA" id="ARBA00022532"/>
    </source>
</evidence>
<dbReference type="NCBIfam" id="TIGR01344">
    <property type="entry name" value="malate_syn_A"/>
    <property type="match status" value="1"/>
</dbReference>
<feature type="domain" description="Malate synthase TIM barrel" evidence="8">
    <location>
        <begin position="165"/>
        <end position="412"/>
    </location>
</feature>
<dbReference type="InterPro" id="IPR019830">
    <property type="entry name" value="Malate_synthase_CS"/>
</dbReference>
<dbReference type="InterPro" id="IPR006252">
    <property type="entry name" value="Malate_synthA"/>
</dbReference>
<dbReference type="RefSeq" id="WP_381825922.1">
    <property type="nucleotide sequence ID" value="NZ_JBHTCF010000001.1"/>
</dbReference>
<dbReference type="PANTHER" id="PTHR42902">
    <property type="entry name" value="MALATE SYNTHASE"/>
    <property type="match status" value="1"/>
</dbReference>
<sequence>MSAPAPSPLAIVDAEPLPRQEEVLTDAALAFVAELHRLFTPRRDELLTRRAERRAEIARTSTLDFLPETARIREDDSWRVAPAPAALNDRRVEITGPTDRKMTINALNSGAKVWLADFEDASAPTWENVVLGQLNLMDAYERNIDFTDPKSGKSYALKDAGELATVVMRPRGWHLEERHLKFDGRPVPGALVDFGLYFFHNAKRLIELGKGPYFYLPKTESHLEARLWNDIFVFAQDYVGIPQGTVRATVLIETITAAYEMEEILYELRDHASGLNAGRWDYLFSIVKNFRDGGAKFVLPDRNAVTMTAPFMRAYTELLVRTCHKRGAHAIGGMAAFIPSRRDAEVNKVAFEKVKNDKDREAGDGFDGSWVAHPDLVPIAMESFDKVLGEKPNQKDRLREDVDVKAADLIAIDSLEAKPTYDGLRNAVQVGTRYIEAWLRGLGAVAIFNLMEDAATAEISRSQIWQWINAGVVFENGETATADLVRKVAAEELAKIREEIGEEAFQAGNWQQAHDLLLQVSLDADYADFLTLPAYEQLVG</sequence>
<keyword evidence="5 7" id="KW-0808">Transferase</keyword>
<dbReference type="Pfam" id="PF20659">
    <property type="entry name" value="MS_C"/>
    <property type="match status" value="1"/>
</dbReference>
<dbReference type="InterPro" id="IPR048355">
    <property type="entry name" value="MS_C"/>
</dbReference>
<keyword evidence="3 7" id="KW-0329">Glyoxylate bypass</keyword>
<dbReference type="Pfam" id="PF20656">
    <property type="entry name" value="MS_N"/>
    <property type="match status" value="1"/>
</dbReference>
<dbReference type="InterPro" id="IPR044856">
    <property type="entry name" value="Malate_synth_C_sf"/>
</dbReference>
<dbReference type="Proteomes" id="UP001596523">
    <property type="component" value="Unassembled WGS sequence"/>
</dbReference>
<keyword evidence="12" id="KW-1185">Reference proteome</keyword>
<dbReference type="PROSITE" id="PS00510">
    <property type="entry name" value="MALATE_SYNTHASE"/>
    <property type="match status" value="1"/>
</dbReference>
<proteinExistence type="inferred from homology"/>
<comment type="similarity">
    <text evidence="1 7">Belongs to the malate synthase family.</text>
</comment>
<dbReference type="PIRSF" id="PIRSF001363">
    <property type="entry name" value="Malate_synth"/>
    <property type="match status" value="1"/>
</dbReference>
<evidence type="ECO:0000259" key="10">
    <source>
        <dbReference type="Pfam" id="PF20659"/>
    </source>
</evidence>
<evidence type="ECO:0000256" key="1">
    <source>
        <dbReference type="ARBA" id="ARBA00006394"/>
    </source>
</evidence>
<dbReference type="SUPFAM" id="SSF51645">
    <property type="entry name" value="Malate synthase G"/>
    <property type="match status" value="1"/>
</dbReference>
<gene>
    <name evidence="11" type="primary">aceB</name>
    <name evidence="11" type="ORF">ACFQVC_02560</name>
</gene>
<dbReference type="EC" id="2.3.3.9" evidence="2 7"/>
<name>A0ABW2JAU9_9ACTN</name>
<dbReference type="CDD" id="cd00727">
    <property type="entry name" value="malate_synt_A"/>
    <property type="match status" value="1"/>
</dbReference>
<dbReference type="PANTHER" id="PTHR42902:SF1">
    <property type="entry name" value="MALATE SYNTHASE 1-RELATED"/>
    <property type="match status" value="1"/>
</dbReference>
<dbReference type="InterPro" id="IPR046363">
    <property type="entry name" value="MS_N_TIM-barrel_dom"/>
</dbReference>
<reference evidence="12" key="1">
    <citation type="journal article" date="2019" name="Int. J. Syst. Evol. Microbiol.">
        <title>The Global Catalogue of Microorganisms (GCM) 10K type strain sequencing project: providing services to taxonomists for standard genome sequencing and annotation.</title>
        <authorList>
            <consortium name="The Broad Institute Genomics Platform"/>
            <consortium name="The Broad Institute Genome Sequencing Center for Infectious Disease"/>
            <person name="Wu L."/>
            <person name="Ma J."/>
        </authorList>
    </citation>
    <scope>NUCLEOTIDE SEQUENCE [LARGE SCALE GENOMIC DNA]</scope>
    <source>
        <strain evidence="12">SYNS20</strain>
    </source>
</reference>
<organism evidence="11 12">
    <name type="scientific">Streptomyces monticola</name>
    <dbReference type="NCBI Taxonomy" id="2666263"/>
    <lineage>
        <taxon>Bacteria</taxon>
        <taxon>Bacillati</taxon>
        <taxon>Actinomycetota</taxon>
        <taxon>Actinomycetes</taxon>
        <taxon>Kitasatosporales</taxon>
        <taxon>Streptomycetaceae</taxon>
        <taxon>Streptomyces</taxon>
    </lineage>
</organism>
<keyword evidence="11" id="KW-0012">Acyltransferase</keyword>
<dbReference type="GO" id="GO:0004474">
    <property type="term" value="F:malate synthase activity"/>
    <property type="evidence" value="ECO:0007669"/>
    <property type="project" value="UniProtKB-EC"/>
</dbReference>
<evidence type="ECO:0000313" key="11">
    <source>
        <dbReference type="EMBL" id="MFC7303101.1"/>
    </source>
</evidence>
<evidence type="ECO:0000259" key="9">
    <source>
        <dbReference type="Pfam" id="PF20656"/>
    </source>
</evidence>
<evidence type="ECO:0000256" key="5">
    <source>
        <dbReference type="ARBA" id="ARBA00022679"/>
    </source>
</evidence>
<keyword evidence="4 7" id="KW-0816">Tricarboxylic acid cycle</keyword>
<feature type="domain" description="Malate synthase N-terminal" evidence="9">
    <location>
        <begin position="18"/>
        <end position="70"/>
    </location>
</feature>
<dbReference type="Pfam" id="PF01274">
    <property type="entry name" value="MS_TIM-barrel"/>
    <property type="match status" value="1"/>
</dbReference>